<gene>
    <name evidence="3" type="ORF">NDU88_004469</name>
</gene>
<dbReference type="AlphaFoldDB" id="A0AAV7L4U9"/>
<organism evidence="3 4">
    <name type="scientific">Pleurodeles waltl</name>
    <name type="common">Iberian ribbed newt</name>
    <dbReference type="NCBI Taxonomy" id="8319"/>
    <lineage>
        <taxon>Eukaryota</taxon>
        <taxon>Metazoa</taxon>
        <taxon>Chordata</taxon>
        <taxon>Craniata</taxon>
        <taxon>Vertebrata</taxon>
        <taxon>Euteleostomi</taxon>
        <taxon>Amphibia</taxon>
        <taxon>Batrachia</taxon>
        <taxon>Caudata</taxon>
        <taxon>Salamandroidea</taxon>
        <taxon>Salamandridae</taxon>
        <taxon>Pleurodelinae</taxon>
        <taxon>Pleurodeles</taxon>
    </lineage>
</organism>
<accession>A0AAV7L4U9</accession>
<feature type="region of interest" description="Disordered" evidence="1">
    <location>
        <begin position="44"/>
        <end position="80"/>
    </location>
</feature>
<feature type="chain" id="PRO_5043798566" description="Secreted protein" evidence="2">
    <location>
        <begin position="19"/>
        <end position="80"/>
    </location>
</feature>
<evidence type="ECO:0000256" key="2">
    <source>
        <dbReference type="SAM" id="SignalP"/>
    </source>
</evidence>
<protein>
    <recommendedName>
        <fullName evidence="5">Secreted protein</fullName>
    </recommendedName>
</protein>
<dbReference type="Proteomes" id="UP001066276">
    <property type="component" value="Chromosome 12"/>
</dbReference>
<evidence type="ECO:0000256" key="1">
    <source>
        <dbReference type="SAM" id="MobiDB-lite"/>
    </source>
</evidence>
<keyword evidence="2" id="KW-0732">Signal</keyword>
<comment type="caution">
    <text evidence="3">The sequence shown here is derived from an EMBL/GenBank/DDBJ whole genome shotgun (WGS) entry which is preliminary data.</text>
</comment>
<evidence type="ECO:0000313" key="3">
    <source>
        <dbReference type="EMBL" id="KAJ1084318.1"/>
    </source>
</evidence>
<sequence length="80" mass="7981">MCCGSAAAFTPLCLMGLGGPLPLGYWSGWRPAFGIAGMEGPAADLLSGPRRSDRARTERSPLRASGTACGSAGGAHNCGA</sequence>
<proteinExistence type="predicted"/>
<dbReference type="EMBL" id="JANPWB010000016">
    <property type="protein sequence ID" value="KAJ1084318.1"/>
    <property type="molecule type" value="Genomic_DNA"/>
</dbReference>
<reference evidence="3" key="1">
    <citation type="journal article" date="2022" name="bioRxiv">
        <title>Sequencing and chromosome-scale assembly of the giantPleurodeles waltlgenome.</title>
        <authorList>
            <person name="Brown T."/>
            <person name="Elewa A."/>
            <person name="Iarovenko S."/>
            <person name="Subramanian E."/>
            <person name="Araus A.J."/>
            <person name="Petzold A."/>
            <person name="Susuki M."/>
            <person name="Suzuki K.-i.T."/>
            <person name="Hayashi T."/>
            <person name="Toyoda A."/>
            <person name="Oliveira C."/>
            <person name="Osipova E."/>
            <person name="Leigh N.D."/>
            <person name="Simon A."/>
            <person name="Yun M.H."/>
        </authorList>
    </citation>
    <scope>NUCLEOTIDE SEQUENCE</scope>
    <source>
        <strain evidence="3">20211129_DDA</strain>
        <tissue evidence="3">Liver</tissue>
    </source>
</reference>
<evidence type="ECO:0000313" key="4">
    <source>
        <dbReference type="Proteomes" id="UP001066276"/>
    </source>
</evidence>
<evidence type="ECO:0008006" key="5">
    <source>
        <dbReference type="Google" id="ProtNLM"/>
    </source>
</evidence>
<keyword evidence="4" id="KW-1185">Reference proteome</keyword>
<name>A0AAV7L4U9_PLEWA</name>
<feature type="signal peptide" evidence="2">
    <location>
        <begin position="1"/>
        <end position="18"/>
    </location>
</feature>
<feature type="compositionally biased region" description="Basic and acidic residues" evidence="1">
    <location>
        <begin position="50"/>
        <end position="61"/>
    </location>
</feature>